<accession>A0ABY8EIM8</accession>
<organism evidence="1 2">
    <name type="scientific">Tepidibacter hydrothermalis</name>
    <dbReference type="NCBI Taxonomy" id="3036126"/>
    <lineage>
        <taxon>Bacteria</taxon>
        <taxon>Bacillati</taxon>
        <taxon>Bacillota</taxon>
        <taxon>Clostridia</taxon>
        <taxon>Peptostreptococcales</taxon>
        <taxon>Peptostreptococcaceae</taxon>
        <taxon>Tepidibacter</taxon>
    </lineage>
</organism>
<name>A0ABY8EIM8_9FIRM</name>
<proteinExistence type="predicted"/>
<evidence type="ECO:0000313" key="2">
    <source>
        <dbReference type="Proteomes" id="UP001222800"/>
    </source>
</evidence>
<keyword evidence="2" id="KW-1185">Reference proteome</keyword>
<gene>
    <name evidence="1" type="ORF">P4S50_01530</name>
</gene>
<evidence type="ECO:0000313" key="1">
    <source>
        <dbReference type="EMBL" id="WFD10785.1"/>
    </source>
</evidence>
<dbReference type="Proteomes" id="UP001222800">
    <property type="component" value="Chromosome"/>
</dbReference>
<dbReference type="EMBL" id="CP120733">
    <property type="protein sequence ID" value="WFD10785.1"/>
    <property type="molecule type" value="Genomic_DNA"/>
</dbReference>
<reference evidence="1 2" key="1">
    <citation type="submission" date="2023-03" db="EMBL/GenBank/DDBJ databases">
        <title>Complete genome sequence of Tepidibacter sp. SWIR-1, isolated from a deep-sea hydrothermal vent.</title>
        <authorList>
            <person name="Li X."/>
        </authorList>
    </citation>
    <scope>NUCLEOTIDE SEQUENCE [LARGE SCALE GENOMIC DNA]</scope>
    <source>
        <strain evidence="1 2">SWIR-1</strain>
    </source>
</reference>
<protein>
    <submittedName>
        <fullName evidence="1">Uncharacterized protein</fullName>
    </submittedName>
</protein>
<dbReference type="RefSeq" id="WP_277732751.1">
    <property type="nucleotide sequence ID" value="NZ_CP120733.1"/>
</dbReference>
<sequence>MNSQLKLLTKQQEASEKQAYLIVQLNEENKKYLENIGKVCSYAKKMKDINSKLLSSITEADFPDIKRQME</sequence>